<organism evidence="1 2">
    <name type="scientific">Paraburkholderia unamae</name>
    <dbReference type="NCBI Taxonomy" id="219649"/>
    <lineage>
        <taxon>Bacteria</taxon>
        <taxon>Pseudomonadati</taxon>
        <taxon>Pseudomonadota</taxon>
        <taxon>Betaproteobacteria</taxon>
        <taxon>Burkholderiales</taxon>
        <taxon>Burkholderiaceae</taxon>
        <taxon>Paraburkholderia</taxon>
    </lineage>
</organism>
<dbReference type="EMBL" id="QEOB01000042">
    <property type="protein sequence ID" value="PVX61263.1"/>
    <property type="molecule type" value="Genomic_DNA"/>
</dbReference>
<dbReference type="InterPro" id="IPR009797">
    <property type="entry name" value="DUF1367"/>
</dbReference>
<evidence type="ECO:0000313" key="1">
    <source>
        <dbReference type="EMBL" id="PVX61263.1"/>
    </source>
</evidence>
<gene>
    <name evidence="1" type="ORF">C7402_14256</name>
</gene>
<proteinExistence type="predicted"/>
<sequence>MTDITLVKRTDLQLSEEQRATLRLALFEMIDGLGENDQKSWRRFWQWITRAGAGEIFSIETWAPRHGGFHKRHMVLESTVFRSQERIKTFEQFRLWLKLGAGFVDWMAGPRGGVVPVPRSISYRKCDEGTMRQFHEDAIDFLRSEHATRYLWPALSPEAADAAMEIILGSFGE</sequence>
<dbReference type="Pfam" id="PF07105">
    <property type="entry name" value="DUF1367"/>
    <property type="match status" value="1"/>
</dbReference>
<keyword evidence="2" id="KW-1185">Reference proteome</keyword>
<accession>A0ABX5K6V0</accession>
<dbReference type="RefSeq" id="WP_116614988.1">
    <property type="nucleotide sequence ID" value="NZ_QEOB01000042.1"/>
</dbReference>
<evidence type="ECO:0000313" key="2">
    <source>
        <dbReference type="Proteomes" id="UP000245712"/>
    </source>
</evidence>
<protein>
    <submittedName>
        <fullName evidence="1">Uncharacterized protein DUF1367</fullName>
    </submittedName>
</protein>
<name>A0ABX5K6V0_9BURK</name>
<dbReference type="Proteomes" id="UP000245712">
    <property type="component" value="Unassembled WGS sequence"/>
</dbReference>
<reference evidence="1 2" key="1">
    <citation type="submission" date="2018-05" db="EMBL/GenBank/DDBJ databases">
        <title>Genomic Encyclopedia of Type Strains, Phase IV (KMG-V): Genome sequencing to study the core and pangenomes of soil and plant-associated prokaryotes.</title>
        <authorList>
            <person name="Whitman W."/>
        </authorList>
    </citation>
    <scope>NUCLEOTIDE SEQUENCE [LARGE SCALE GENOMIC DNA]</scope>
    <source>
        <strain evidence="1 2">SCZa-39</strain>
    </source>
</reference>
<comment type="caution">
    <text evidence="1">The sequence shown here is derived from an EMBL/GenBank/DDBJ whole genome shotgun (WGS) entry which is preliminary data.</text>
</comment>